<dbReference type="PANTHER" id="PTHR33507">
    <property type="entry name" value="INNER MEMBRANE PROTEIN YBBJ"/>
    <property type="match status" value="1"/>
</dbReference>
<organism evidence="7 8">
    <name type="scientific">Labilibaculum filiforme</name>
    <dbReference type="NCBI Taxonomy" id="1940526"/>
    <lineage>
        <taxon>Bacteria</taxon>
        <taxon>Pseudomonadati</taxon>
        <taxon>Bacteroidota</taxon>
        <taxon>Bacteroidia</taxon>
        <taxon>Marinilabiliales</taxon>
        <taxon>Marinifilaceae</taxon>
        <taxon>Labilibaculum</taxon>
    </lineage>
</organism>
<dbReference type="InterPro" id="IPR012340">
    <property type="entry name" value="NA-bd_OB-fold"/>
</dbReference>
<evidence type="ECO:0000259" key="6">
    <source>
        <dbReference type="Pfam" id="PF01957"/>
    </source>
</evidence>
<dbReference type="EMBL" id="MVDD01000007">
    <property type="protein sequence ID" value="PKQ62758.1"/>
    <property type="molecule type" value="Genomic_DNA"/>
</dbReference>
<keyword evidence="8" id="KW-1185">Reference proteome</keyword>
<dbReference type="Gene3D" id="2.40.50.140">
    <property type="entry name" value="Nucleic acid-binding proteins"/>
    <property type="match status" value="1"/>
</dbReference>
<dbReference type="PANTHER" id="PTHR33507:SF3">
    <property type="entry name" value="INNER MEMBRANE PROTEIN YBBJ"/>
    <property type="match status" value="1"/>
</dbReference>
<sequence>MELELWHIWLLLAVGLFVIEIFISNFVSVCFGIASVLTGIVSYLRFEIPAQLLVFIASSLICLFLLKPYITKHSISQSYQPNKDYKNLIGKEAIVMEEINDRKNKGRVVLSGSTWKAKSQFGEIIPKDTFVKVLNIDYSVMTVKRI</sequence>
<keyword evidence="2 5" id="KW-0812">Transmembrane</keyword>
<dbReference type="OrthoDB" id="1119931at2"/>
<gene>
    <name evidence="7" type="ORF">BZG02_11170</name>
</gene>
<feature type="transmembrane region" description="Helical" evidence="5">
    <location>
        <begin position="6"/>
        <end position="23"/>
    </location>
</feature>
<feature type="domain" description="NfeD-like C-terminal" evidence="6">
    <location>
        <begin position="86"/>
        <end position="145"/>
    </location>
</feature>
<comment type="subcellular location">
    <subcellularLocation>
        <location evidence="1">Membrane</location>
        <topology evidence="1">Multi-pass membrane protein</topology>
    </subcellularLocation>
</comment>
<proteinExistence type="predicted"/>
<evidence type="ECO:0000256" key="3">
    <source>
        <dbReference type="ARBA" id="ARBA00022989"/>
    </source>
</evidence>
<reference evidence="7 8" key="1">
    <citation type="journal article" date="2017" name="Front. Microbiol.">
        <title>Labilibaculum manganireducens gen. nov., sp. nov. and Labilibaculum filiforme sp. nov., Novel Bacteroidetes Isolated from Subsurface Sediments of the Baltic Sea.</title>
        <authorList>
            <person name="Vandieken V."/>
            <person name="Marshall I.P."/>
            <person name="Niemann H."/>
            <person name="Engelen B."/>
            <person name="Cypionka H."/>
        </authorList>
    </citation>
    <scope>NUCLEOTIDE SEQUENCE [LARGE SCALE GENOMIC DNA]</scope>
    <source>
        <strain evidence="7 8">59.16B</strain>
    </source>
</reference>
<evidence type="ECO:0000256" key="4">
    <source>
        <dbReference type="ARBA" id="ARBA00023136"/>
    </source>
</evidence>
<dbReference type="AlphaFoldDB" id="A0A2N3HXI3"/>
<dbReference type="RefSeq" id="WP_101261523.1">
    <property type="nucleotide sequence ID" value="NZ_MVDD01000007.1"/>
</dbReference>
<evidence type="ECO:0000256" key="2">
    <source>
        <dbReference type="ARBA" id="ARBA00022692"/>
    </source>
</evidence>
<evidence type="ECO:0000256" key="5">
    <source>
        <dbReference type="SAM" id="Phobius"/>
    </source>
</evidence>
<dbReference type="Proteomes" id="UP000233535">
    <property type="component" value="Unassembled WGS sequence"/>
</dbReference>
<accession>A0A2N3HXI3</accession>
<keyword evidence="4 5" id="KW-0472">Membrane</keyword>
<dbReference type="InterPro" id="IPR002810">
    <property type="entry name" value="NfeD-like_C"/>
</dbReference>
<feature type="transmembrane region" description="Helical" evidence="5">
    <location>
        <begin position="52"/>
        <end position="70"/>
    </location>
</feature>
<dbReference type="GO" id="GO:0005886">
    <property type="term" value="C:plasma membrane"/>
    <property type="evidence" value="ECO:0007669"/>
    <property type="project" value="TreeGrafter"/>
</dbReference>
<dbReference type="InterPro" id="IPR052165">
    <property type="entry name" value="Membrane_assoc_protease"/>
</dbReference>
<evidence type="ECO:0000256" key="1">
    <source>
        <dbReference type="ARBA" id="ARBA00004141"/>
    </source>
</evidence>
<name>A0A2N3HXI3_9BACT</name>
<comment type="caution">
    <text evidence="7">The sequence shown here is derived from an EMBL/GenBank/DDBJ whole genome shotgun (WGS) entry which is preliminary data.</text>
</comment>
<keyword evidence="3 5" id="KW-1133">Transmembrane helix</keyword>
<dbReference type="SUPFAM" id="SSF141322">
    <property type="entry name" value="NfeD domain-like"/>
    <property type="match status" value="1"/>
</dbReference>
<protein>
    <recommendedName>
        <fullName evidence="6">NfeD-like C-terminal domain-containing protein</fullName>
    </recommendedName>
</protein>
<evidence type="ECO:0000313" key="7">
    <source>
        <dbReference type="EMBL" id="PKQ62758.1"/>
    </source>
</evidence>
<dbReference type="Pfam" id="PF01957">
    <property type="entry name" value="NfeD"/>
    <property type="match status" value="1"/>
</dbReference>
<evidence type="ECO:0000313" key="8">
    <source>
        <dbReference type="Proteomes" id="UP000233535"/>
    </source>
</evidence>